<name>A0AAV4MW79_CAEEX</name>
<evidence type="ECO:0000313" key="2">
    <source>
        <dbReference type="Proteomes" id="UP001054945"/>
    </source>
</evidence>
<proteinExistence type="predicted"/>
<reference evidence="1 2" key="1">
    <citation type="submission" date="2021-06" db="EMBL/GenBank/DDBJ databases">
        <title>Caerostris extrusa draft genome.</title>
        <authorList>
            <person name="Kono N."/>
            <person name="Arakawa K."/>
        </authorList>
    </citation>
    <scope>NUCLEOTIDE SEQUENCE [LARGE SCALE GENOMIC DNA]</scope>
</reference>
<keyword evidence="2" id="KW-1185">Reference proteome</keyword>
<dbReference type="EMBL" id="BPLR01020283">
    <property type="protein sequence ID" value="GIX76792.1"/>
    <property type="molecule type" value="Genomic_DNA"/>
</dbReference>
<gene>
    <name evidence="1" type="ORF">CEXT_574061</name>
</gene>
<dbReference type="AlphaFoldDB" id="A0AAV4MW79"/>
<organism evidence="1 2">
    <name type="scientific">Caerostris extrusa</name>
    <name type="common">Bark spider</name>
    <name type="synonym">Caerostris bankana</name>
    <dbReference type="NCBI Taxonomy" id="172846"/>
    <lineage>
        <taxon>Eukaryota</taxon>
        <taxon>Metazoa</taxon>
        <taxon>Ecdysozoa</taxon>
        <taxon>Arthropoda</taxon>
        <taxon>Chelicerata</taxon>
        <taxon>Arachnida</taxon>
        <taxon>Araneae</taxon>
        <taxon>Araneomorphae</taxon>
        <taxon>Entelegynae</taxon>
        <taxon>Araneoidea</taxon>
        <taxon>Araneidae</taxon>
        <taxon>Caerostris</taxon>
    </lineage>
</organism>
<comment type="caution">
    <text evidence="1">The sequence shown here is derived from an EMBL/GenBank/DDBJ whole genome shotgun (WGS) entry which is preliminary data.</text>
</comment>
<evidence type="ECO:0000313" key="1">
    <source>
        <dbReference type="EMBL" id="GIX76792.1"/>
    </source>
</evidence>
<accession>A0AAV4MW79</accession>
<protein>
    <submittedName>
        <fullName evidence="1">Uncharacterized protein</fullName>
    </submittedName>
</protein>
<feature type="non-terminal residue" evidence="1">
    <location>
        <position position="41"/>
    </location>
</feature>
<dbReference type="Proteomes" id="UP001054945">
    <property type="component" value="Unassembled WGS sequence"/>
</dbReference>
<sequence>MPYSKQGEDLVEALLLGAELHALHRSGHCRSLECLGRYLFE</sequence>